<dbReference type="InterPro" id="IPR011324">
    <property type="entry name" value="Cytotoxic_necrot_fac-like_cat"/>
</dbReference>
<dbReference type="EMBL" id="JXRP01000018">
    <property type="protein sequence ID" value="KIL44807.1"/>
    <property type="molecule type" value="Genomic_DNA"/>
</dbReference>
<keyword evidence="5" id="KW-0808">Transferase</keyword>
<evidence type="ECO:0000256" key="12">
    <source>
        <dbReference type="RuleBase" id="RU361274"/>
    </source>
</evidence>
<gene>
    <name evidence="13" type="ORF">KP78_23510</name>
</gene>
<name>A0A0C2V772_9BACL</name>
<dbReference type="CDD" id="cd16833">
    <property type="entry name" value="YfiH"/>
    <property type="match status" value="1"/>
</dbReference>
<organism evidence="13 14">
    <name type="scientific">Jeotgalibacillus soli</name>
    <dbReference type="NCBI Taxonomy" id="889306"/>
    <lineage>
        <taxon>Bacteria</taxon>
        <taxon>Bacillati</taxon>
        <taxon>Bacillota</taxon>
        <taxon>Bacilli</taxon>
        <taxon>Bacillales</taxon>
        <taxon>Caryophanaceae</taxon>
        <taxon>Jeotgalibacillus</taxon>
    </lineage>
</organism>
<dbReference type="STRING" id="889306.KP78_23510"/>
<comment type="catalytic activity">
    <reaction evidence="9">
        <text>adenosine + H2O + H(+) = inosine + NH4(+)</text>
        <dbReference type="Rhea" id="RHEA:24408"/>
        <dbReference type="ChEBI" id="CHEBI:15377"/>
        <dbReference type="ChEBI" id="CHEBI:15378"/>
        <dbReference type="ChEBI" id="CHEBI:16335"/>
        <dbReference type="ChEBI" id="CHEBI:17596"/>
        <dbReference type="ChEBI" id="CHEBI:28938"/>
        <dbReference type="EC" id="3.5.4.4"/>
    </reaction>
    <physiologicalReaction direction="left-to-right" evidence="9">
        <dbReference type="Rhea" id="RHEA:24409"/>
    </physiologicalReaction>
</comment>
<evidence type="ECO:0000256" key="9">
    <source>
        <dbReference type="ARBA" id="ARBA00047989"/>
    </source>
</evidence>
<evidence type="ECO:0000256" key="6">
    <source>
        <dbReference type="ARBA" id="ARBA00022723"/>
    </source>
</evidence>
<dbReference type="Proteomes" id="UP000031938">
    <property type="component" value="Unassembled WGS sequence"/>
</dbReference>
<evidence type="ECO:0000256" key="8">
    <source>
        <dbReference type="ARBA" id="ARBA00022833"/>
    </source>
</evidence>
<evidence type="ECO:0000313" key="13">
    <source>
        <dbReference type="EMBL" id="KIL44807.1"/>
    </source>
</evidence>
<evidence type="ECO:0000256" key="5">
    <source>
        <dbReference type="ARBA" id="ARBA00022679"/>
    </source>
</evidence>
<evidence type="ECO:0000256" key="2">
    <source>
        <dbReference type="ARBA" id="ARBA00001947"/>
    </source>
</evidence>
<dbReference type="InterPro" id="IPR003730">
    <property type="entry name" value="Cu_polyphenol_OxRdtase"/>
</dbReference>
<reference evidence="13 14" key="1">
    <citation type="submission" date="2015-01" db="EMBL/GenBank/DDBJ databases">
        <title>Genome sequencing of Jeotgalibacillus soli.</title>
        <authorList>
            <person name="Goh K.M."/>
            <person name="Chan K.-G."/>
            <person name="Yaakop A.S."/>
            <person name="Ee R."/>
            <person name="Gan H.M."/>
            <person name="Chan C.S."/>
        </authorList>
    </citation>
    <scope>NUCLEOTIDE SEQUENCE [LARGE SCALE GENOMIC DNA]</scope>
    <source>
        <strain evidence="13 14">P9</strain>
    </source>
</reference>
<evidence type="ECO:0000256" key="1">
    <source>
        <dbReference type="ARBA" id="ARBA00000553"/>
    </source>
</evidence>
<keyword evidence="8" id="KW-0862">Zinc</keyword>
<comment type="cofactor">
    <cofactor evidence="2">
        <name>Zn(2+)</name>
        <dbReference type="ChEBI" id="CHEBI:29105"/>
    </cofactor>
</comment>
<comment type="caution">
    <text evidence="13">The sequence shown here is derived from an EMBL/GenBank/DDBJ whole genome shotgun (WGS) entry which is preliminary data.</text>
</comment>
<dbReference type="PANTHER" id="PTHR30616:SF2">
    <property type="entry name" value="PURINE NUCLEOSIDE PHOSPHORYLASE LACC1"/>
    <property type="match status" value="1"/>
</dbReference>
<dbReference type="Gene3D" id="3.60.140.10">
    <property type="entry name" value="CNF1/YfiH-like putative cysteine hydrolases"/>
    <property type="match status" value="1"/>
</dbReference>
<evidence type="ECO:0000256" key="10">
    <source>
        <dbReference type="ARBA" id="ARBA00048968"/>
    </source>
</evidence>
<comment type="catalytic activity">
    <reaction evidence="11">
        <text>S-methyl-5'-thioadenosine + phosphate = 5-(methylsulfanyl)-alpha-D-ribose 1-phosphate + adenine</text>
        <dbReference type="Rhea" id="RHEA:11852"/>
        <dbReference type="ChEBI" id="CHEBI:16708"/>
        <dbReference type="ChEBI" id="CHEBI:17509"/>
        <dbReference type="ChEBI" id="CHEBI:43474"/>
        <dbReference type="ChEBI" id="CHEBI:58533"/>
        <dbReference type="EC" id="2.4.2.28"/>
    </reaction>
    <physiologicalReaction direction="left-to-right" evidence="11">
        <dbReference type="Rhea" id="RHEA:11853"/>
    </physiologicalReaction>
</comment>
<dbReference type="InterPro" id="IPR038371">
    <property type="entry name" value="Cu_polyphenol_OxRdtase_sf"/>
</dbReference>
<dbReference type="RefSeq" id="WP_041088916.1">
    <property type="nucleotide sequence ID" value="NZ_JXRP01000018.1"/>
</dbReference>
<evidence type="ECO:0000256" key="3">
    <source>
        <dbReference type="ARBA" id="ARBA00003215"/>
    </source>
</evidence>
<dbReference type="AlphaFoldDB" id="A0A0C2V772"/>
<evidence type="ECO:0000256" key="11">
    <source>
        <dbReference type="ARBA" id="ARBA00049893"/>
    </source>
</evidence>
<comment type="catalytic activity">
    <reaction evidence="1">
        <text>inosine + phosphate = alpha-D-ribose 1-phosphate + hypoxanthine</text>
        <dbReference type="Rhea" id="RHEA:27646"/>
        <dbReference type="ChEBI" id="CHEBI:17368"/>
        <dbReference type="ChEBI" id="CHEBI:17596"/>
        <dbReference type="ChEBI" id="CHEBI:43474"/>
        <dbReference type="ChEBI" id="CHEBI:57720"/>
        <dbReference type="EC" id="2.4.2.1"/>
    </reaction>
    <physiologicalReaction direction="left-to-right" evidence="1">
        <dbReference type="Rhea" id="RHEA:27647"/>
    </physiologicalReaction>
</comment>
<comment type="similarity">
    <text evidence="4 12">Belongs to the purine nucleoside phosphorylase YfiH/LACC1 family.</text>
</comment>
<proteinExistence type="inferred from homology"/>
<dbReference type="GO" id="GO:0016787">
    <property type="term" value="F:hydrolase activity"/>
    <property type="evidence" value="ECO:0007669"/>
    <property type="project" value="UniProtKB-KW"/>
</dbReference>
<dbReference type="GO" id="GO:0005507">
    <property type="term" value="F:copper ion binding"/>
    <property type="evidence" value="ECO:0007669"/>
    <property type="project" value="TreeGrafter"/>
</dbReference>
<keyword evidence="7" id="KW-0378">Hydrolase</keyword>
<dbReference type="PATRIC" id="fig|889306.3.peg.2364"/>
<comment type="function">
    <text evidence="3">Purine nucleoside enzyme that catalyzes the phosphorolysis of adenosine and inosine nucleosides, yielding D-ribose 1-phosphate and the respective free bases, adenine and hypoxanthine. Also catalyzes the phosphorolysis of S-methyl-5'-thioadenosine into adenine and S-methyl-5-thio-alpha-D-ribose 1-phosphate. Also has adenosine deaminase activity.</text>
</comment>
<dbReference type="Pfam" id="PF02578">
    <property type="entry name" value="Cu-oxidase_4"/>
    <property type="match status" value="1"/>
</dbReference>
<protein>
    <recommendedName>
        <fullName evidence="12">Purine nucleoside phosphorylase</fullName>
    </recommendedName>
</protein>
<evidence type="ECO:0000313" key="14">
    <source>
        <dbReference type="Proteomes" id="UP000031938"/>
    </source>
</evidence>
<accession>A0A0C2V772</accession>
<dbReference type="GO" id="GO:0017061">
    <property type="term" value="F:S-methyl-5-thioadenosine phosphorylase activity"/>
    <property type="evidence" value="ECO:0007669"/>
    <property type="project" value="UniProtKB-EC"/>
</dbReference>
<evidence type="ECO:0000256" key="7">
    <source>
        <dbReference type="ARBA" id="ARBA00022801"/>
    </source>
</evidence>
<dbReference type="OrthoDB" id="4279at2"/>
<evidence type="ECO:0000256" key="4">
    <source>
        <dbReference type="ARBA" id="ARBA00007353"/>
    </source>
</evidence>
<dbReference type="NCBIfam" id="TIGR00726">
    <property type="entry name" value="peptidoglycan editing factor PgeF"/>
    <property type="match status" value="1"/>
</dbReference>
<keyword evidence="6" id="KW-0479">Metal-binding</keyword>
<dbReference type="PANTHER" id="PTHR30616">
    <property type="entry name" value="UNCHARACTERIZED PROTEIN YFIH"/>
    <property type="match status" value="1"/>
</dbReference>
<keyword evidence="14" id="KW-1185">Reference proteome</keyword>
<sequence length="271" mass="29668">MEIMTSISSSALKVEEWDKAFPSLVAAFSTKNGGCSSGDFLSLNTGLHVKDREEDVVYNRSCLGNQIHAPLSKWVLADQVHGSKIQHVSAGDCGRGTLKYENAIPDTDGLWTTDLNVFLSLCYADCVPLLFVEPTSRFVGAAHAGWKGTVQNIAGKMILEAQNAGVDIDQLQAVIGPSIGPCCYIVDEYVINQVNNVLANEKQKPYQEISDGQFRLDLKQLNKLLLLQAGLKGQQILSSILCTSCEDQLFFSHRRDRGKTGRMMAVIGWKG</sequence>
<dbReference type="SUPFAM" id="SSF64438">
    <property type="entry name" value="CNF1/YfiH-like putative cysteine hydrolases"/>
    <property type="match status" value="1"/>
</dbReference>
<comment type="catalytic activity">
    <reaction evidence="10">
        <text>adenosine + phosphate = alpha-D-ribose 1-phosphate + adenine</text>
        <dbReference type="Rhea" id="RHEA:27642"/>
        <dbReference type="ChEBI" id="CHEBI:16335"/>
        <dbReference type="ChEBI" id="CHEBI:16708"/>
        <dbReference type="ChEBI" id="CHEBI:43474"/>
        <dbReference type="ChEBI" id="CHEBI:57720"/>
        <dbReference type="EC" id="2.4.2.1"/>
    </reaction>
    <physiologicalReaction direction="left-to-right" evidence="10">
        <dbReference type="Rhea" id="RHEA:27643"/>
    </physiologicalReaction>
</comment>